<dbReference type="PANTHER" id="PTHR11958:SF63">
    <property type="entry name" value="AMINO ACID TRANSPORTER"/>
    <property type="match status" value="1"/>
</dbReference>
<evidence type="ECO:0000256" key="6">
    <source>
        <dbReference type="RuleBase" id="RU361216"/>
    </source>
</evidence>
<evidence type="ECO:0000256" key="7">
    <source>
        <dbReference type="SAM" id="MobiDB-lite"/>
    </source>
</evidence>
<dbReference type="EnsemblFungi" id="MAPG_09150T0">
    <property type="protein sequence ID" value="MAPG_09150T0"/>
    <property type="gene ID" value="MAPG_09150"/>
</dbReference>
<feature type="transmembrane region" description="Helical" evidence="6">
    <location>
        <begin position="402"/>
        <end position="419"/>
    </location>
</feature>
<dbReference type="EMBL" id="ADBL01002244">
    <property type="status" value="NOT_ANNOTATED_CDS"/>
    <property type="molecule type" value="Genomic_DNA"/>
</dbReference>
<reference evidence="9" key="5">
    <citation type="submission" date="2015-06" db="UniProtKB">
        <authorList>
            <consortium name="EnsemblFungi"/>
        </authorList>
    </citation>
    <scope>IDENTIFICATION</scope>
    <source>
        <strain evidence="9">ATCC 64411</strain>
    </source>
</reference>
<dbReference type="SUPFAM" id="SSF118215">
    <property type="entry name" value="Proton glutamate symport protein"/>
    <property type="match status" value="1"/>
</dbReference>
<dbReference type="VEuPathDB" id="FungiDB:MAPG_09150"/>
<keyword evidence="6" id="KW-0769">Symport</keyword>
<comment type="subcellular location">
    <subcellularLocation>
        <location evidence="1 6">Membrane</location>
        <topology evidence="1 6">Multi-pass membrane protein</topology>
    </subcellularLocation>
</comment>
<organism evidence="9 10">
    <name type="scientific">Magnaporthiopsis poae (strain ATCC 64411 / 73-15)</name>
    <name type="common">Kentucky bluegrass fungus</name>
    <name type="synonym">Magnaporthe poae</name>
    <dbReference type="NCBI Taxonomy" id="644358"/>
    <lineage>
        <taxon>Eukaryota</taxon>
        <taxon>Fungi</taxon>
        <taxon>Dikarya</taxon>
        <taxon>Ascomycota</taxon>
        <taxon>Pezizomycotina</taxon>
        <taxon>Sordariomycetes</taxon>
        <taxon>Sordariomycetidae</taxon>
        <taxon>Magnaporthales</taxon>
        <taxon>Magnaporthaceae</taxon>
        <taxon>Magnaporthiopsis</taxon>
    </lineage>
</organism>
<evidence type="ECO:0000256" key="4">
    <source>
        <dbReference type="ARBA" id="ARBA00022989"/>
    </source>
</evidence>
<keyword evidence="4 6" id="KW-1133">Transmembrane helix</keyword>
<dbReference type="GO" id="GO:0005313">
    <property type="term" value="F:L-glutamate transmembrane transporter activity"/>
    <property type="evidence" value="ECO:0007669"/>
    <property type="project" value="TreeGrafter"/>
</dbReference>
<comment type="similarity">
    <text evidence="6">Belongs to the dicarboxylate/amino acid:cation symporter (DAACS) (TC 2.A.23) family.</text>
</comment>
<dbReference type="Gene3D" id="1.10.3860.10">
    <property type="entry name" value="Sodium:dicarboxylate symporter"/>
    <property type="match status" value="1"/>
</dbReference>
<reference evidence="9" key="4">
    <citation type="journal article" date="2015" name="G3 (Bethesda)">
        <title>Genome sequences of three phytopathogenic species of the Magnaporthaceae family of fungi.</title>
        <authorList>
            <person name="Okagaki L.H."/>
            <person name="Nunes C.C."/>
            <person name="Sailsbery J."/>
            <person name="Clay B."/>
            <person name="Brown D."/>
            <person name="John T."/>
            <person name="Oh Y."/>
            <person name="Young N."/>
            <person name="Fitzgerald M."/>
            <person name="Haas B.J."/>
            <person name="Zeng Q."/>
            <person name="Young S."/>
            <person name="Adiconis X."/>
            <person name="Fan L."/>
            <person name="Levin J.Z."/>
            <person name="Mitchell T.K."/>
            <person name="Okubara P.A."/>
            <person name="Farman M.L."/>
            <person name="Kohn L.M."/>
            <person name="Birren B."/>
            <person name="Ma L.-J."/>
            <person name="Dean R.A."/>
        </authorList>
    </citation>
    <scope>NUCLEOTIDE SEQUENCE</scope>
    <source>
        <strain evidence="9">ATCC 64411 / 73-15</strain>
    </source>
</reference>
<name>A0A0C4E971_MAGP6</name>
<evidence type="ECO:0000256" key="3">
    <source>
        <dbReference type="ARBA" id="ARBA00022692"/>
    </source>
</evidence>
<evidence type="ECO:0000313" key="10">
    <source>
        <dbReference type="Proteomes" id="UP000011715"/>
    </source>
</evidence>
<reference evidence="8" key="3">
    <citation type="submission" date="2011-03" db="EMBL/GenBank/DDBJ databases">
        <title>Annotation of Magnaporthe poae ATCC 64411.</title>
        <authorList>
            <person name="Ma L.-J."/>
            <person name="Dead R."/>
            <person name="Young S.K."/>
            <person name="Zeng Q."/>
            <person name="Gargeya S."/>
            <person name="Fitzgerald M."/>
            <person name="Haas B."/>
            <person name="Abouelleil A."/>
            <person name="Alvarado L."/>
            <person name="Arachchi H.M."/>
            <person name="Berlin A."/>
            <person name="Brown A."/>
            <person name="Chapman S.B."/>
            <person name="Chen Z."/>
            <person name="Dunbar C."/>
            <person name="Freedman E."/>
            <person name="Gearin G."/>
            <person name="Gellesch M."/>
            <person name="Goldberg J."/>
            <person name="Griggs A."/>
            <person name="Gujja S."/>
            <person name="Heiman D."/>
            <person name="Howarth C."/>
            <person name="Larson L."/>
            <person name="Lui A."/>
            <person name="MacDonald P.J.P."/>
            <person name="Mehta T."/>
            <person name="Montmayeur A."/>
            <person name="Murphy C."/>
            <person name="Neiman D."/>
            <person name="Pearson M."/>
            <person name="Priest M."/>
            <person name="Roberts A."/>
            <person name="Saif S."/>
            <person name="Shea T."/>
            <person name="Shenoy N."/>
            <person name="Sisk P."/>
            <person name="Stolte C."/>
            <person name="Sykes S."/>
            <person name="Yandava C."/>
            <person name="Wortman J."/>
            <person name="Nusbaum C."/>
            <person name="Birren B."/>
        </authorList>
    </citation>
    <scope>NUCLEOTIDE SEQUENCE</scope>
    <source>
        <strain evidence="8">ATCC 64411</strain>
    </source>
</reference>
<dbReference type="GO" id="GO:0015501">
    <property type="term" value="F:glutamate:sodium symporter activity"/>
    <property type="evidence" value="ECO:0007669"/>
    <property type="project" value="TreeGrafter"/>
</dbReference>
<feature type="transmembrane region" description="Helical" evidence="6">
    <location>
        <begin position="113"/>
        <end position="133"/>
    </location>
</feature>
<dbReference type="InterPro" id="IPR001991">
    <property type="entry name" value="Na-dicarboxylate_symporter"/>
</dbReference>
<evidence type="ECO:0000313" key="8">
    <source>
        <dbReference type="EMBL" id="KLU90186.1"/>
    </source>
</evidence>
<dbReference type="AlphaFoldDB" id="A0A0C4E971"/>
<feature type="transmembrane region" description="Helical" evidence="6">
    <location>
        <begin position="291"/>
        <end position="314"/>
    </location>
</feature>
<dbReference type="InterPro" id="IPR036458">
    <property type="entry name" value="Na:dicarbo_symporter_sf"/>
</dbReference>
<dbReference type="eggNOG" id="KOG3787">
    <property type="taxonomic scope" value="Eukaryota"/>
</dbReference>
<dbReference type="PRINTS" id="PR00173">
    <property type="entry name" value="EDTRNSPORT"/>
</dbReference>
<feature type="transmembrane region" description="Helical" evidence="6">
    <location>
        <begin position="259"/>
        <end position="279"/>
    </location>
</feature>
<evidence type="ECO:0000256" key="2">
    <source>
        <dbReference type="ARBA" id="ARBA00022448"/>
    </source>
</evidence>
<evidence type="ECO:0000256" key="1">
    <source>
        <dbReference type="ARBA" id="ARBA00004141"/>
    </source>
</evidence>
<keyword evidence="2 6" id="KW-0813">Transport</keyword>
<dbReference type="InterPro" id="IPR050746">
    <property type="entry name" value="DAACS"/>
</dbReference>
<dbReference type="GO" id="GO:0005886">
    <property type="term" value="C:plasma membrane"/>
    <property type="evidence" value="ECO:0007669"/>
    <property type="project" value="TreeGrafter"/>
</dbReference>
<accession>A0A0C4E971</accession>
<reference evidence="8" key="1">
    <citation type="submission" date="2010-05" db="EMBL/GenBank/DDBJ databases">
        <title>The Genome Sequence of Magnaporthe poae strain ATCC 64411.</title>
        <authorList>
            <consortium name="The Broad Institute Genome Sequencing Platform"/>
            <consortium name="Broad Institute Genome Sequencing Center for Infectious Disease"/>
            <person name="Ma L.-J."/>
            <person name="Dead R."/>
            <person name="Young S."/>
            <person name="Zeng Q."/>
            <person name="Koehrsen M."/>
            <person name="Alvarado L."/>
            <person name="Berlin A."/>
            <person name="Chapman S.B."/>
            <person name="Chen Z."/>
            <person name="Freedman E."/>
            <person name="Gellesch M."/>
            <person name="Goldberg J."/>
            <person name="Griggs A."/>
            <person name="Gujja S."/>
            <person name="Heilman E.R."/>
            <person name="Heiman D."/>
            <person name="Hepburn T."/>
            <person name="Howarth C."/>
            <person name="Jen D."/>
            <person name="Larson L."/>
            <person name="Mehta T."/>
            <person name="Neiman D."/>
            <person name="Pearson M."/>
            <person name="Roberts A."/>
            <person name="Saif S."/>
            <person name="Shea T."/>
            <person name="Shenoy N."/>
            <person name="Sisk P."/>
            <person name="Stolte C."/>
            <person name="Sykes S."/>
            <person name="Walk T."/>
            <person name="White J."/>
            <person name="Yandava C."/>
            <person name="Haas B."/>
            <person name="Nusbaum C."/>
            <person name="Birren B."/>
        </authorList>
    </citation>
    <scope>NUCLEOTIDE SEQUENCE</scope>
    <source>
        <strain evidence="8">ATCC 64411</strain>
    </source>
</reference>
<keyword evidence="3 6" id="KW-0812">Transmembrane</keyword>
<keyword evidence="10" id="KW-1185">Reference proteome</keyword>
<reference evidence="10" key="2">
    <citation type="submission" date="2010-05" db="EMBL/GenBank/DDBJ databases">
        <title>The genome sequence of Magnaporthe poae strain ATCC 64411.</title>
        <authorList>
            <person name="Ma L.-J."/>
            <person name="Dead R."/>
            <person name="Young S."/>
            <person name="Zeng Q."/>
            <person name="Koehrsen M."/>
            <person name="Alvarado L."/>
            <person name="Berlin A."/>
            <person name="Chapman S.B."/>
            <person name="Chen Z."/>
            <person name="Freedman E."/>
            <person name="Gellesch M."/>
            <person name="Goldberg J."/>
            <person name="Griggs A."/>
            <person name="Gujja S."/>
            <person name="Heilman E.R."/>
            <person name="Heiman D."/>
            <person name="Hepburn T."/>
            <person name="Howarth C."/>
            <person name="Jen D."/>
            <person name="Larson L."/>
            <person name="Mehta T."/>
            <person name="Neiman D."/>
            <person name="Pearson M."/>
            <person name="Roberts A."/>
            <person name="Saif S."/>
            <person name="Shea T."/>
            <person name="Shenoy N."/>
            <person name="Sisk P."/>
            <person name="Stolte C."/>
            <person name="Sykes S."/>
            <person name="Walk T."/>
            <person name="White J."/>
            <person name="Yandava C."/>
            <person name="Haas B."/>
            <person name="Nusbaum C."/>
            <person name="Birren B."/>
        </authorList>
    </citation>
    <scope>NUCLEOTIDE SEQUENCE [LARGE SCALE GENOMIC DNA]</scope>
    <source>
        <strain evidence="10">ATCC 64411 / 73-15</strain>
    </source>
</reference>
<dbReference type="EMBL" id="GL876974">
    <property type="protein sequence ID" value="KLU90186.1"/>
    <property type="molecule type" value="Genomic_DNA"/>
</dbReference>
<proteinExistence type="inferred from homology"/>
<dbReference type="Proteomes" id="UP000011715">
    <property type="component" value="Unassembled WGS sequence"/>
</dbReference>
<dbReference type="OMA" id="TWTKEID"/>
<dbReference type="PANTHER" id="PTHR11958">
    <property type="entry name" value="SODIUM/DICARBOXYLATE SYMPORTER-RELATED"/>
    <property type="match status" value="1"/>
</dbReference>
<feature type="transmembrane region" description="Helical" evidence="6">
    <location>
        <begin position="220"/>
        <end position="239"/>
    </location>
</feature>
<dbReference type="STRING" id="644358.A0A0C4E971"/>
<feature type="region of interest" description="Disordered" evidence="7">
    <location>
        <begin position="1"/>
        <end position="49"/>
    </location>
</feature>
<dbReference type="OrthoDB" id="5877963at2759"/>
<sequence length="510" mass="55074">MASNDSPIGTGPMSPSTDEKKVAMDNMARQESSSFNGTQTEQQQPAGEFAVQRRRPWHRVLLDAAKTPGSAIQIIIAAALAISIGMAVTTQVETVPKAVVDLVMIPGDMWLRALRAVVMPLIITAMILAIVRLREMTGNGAVLARWTVGYYVVTTLIAIVHTCILVDLVWRKLMTEATGAALEVSDSLDKTVKERKAFEPHVVVVEMFRSFITNNIFKSLAEDGLLAILIAACVIGYLLDPMGSIMKAVEEIEKLVTKVISFLIKIAPIGVFFLILPNLFRLNISEMGQNLGVLIGSALAGMFLHIFILIPVIYFCVVRENPYSVWAKSAPAWLTAWGTSSSAATLPVTMRETMARGVPTTVAKFTVPLGCLINMDGTAIYFPCCVVFLAQTQGIVLDGTQYVIIVLLATLASIGTTPIPSSSLVLTVMIAQSVDIPITGMYGVIIAIDWFIDRFRTATNVSADIYAAKIVTKILGIKDVEEETSPEGDAVRAGDYAPPAGPPQDNSNRV</sequence>
<keyword evidence="5 6" id="KW-0472">Membrane</keyword>
<gene>
    <name evidence="8" type="ORF">MAPG_09150</name>
</gene>
<evidence type="ECO:0000256" key="5">
    <source>
        <dbReference type="ARBA" id="ARBA00023136"/>
    </source>
</evidence>
<dbReference type="Pfam" id="PF00375">
    <property type="entry name" value="SDF"/>
    <property type="match status" value="1"/>
</dbReference>
<feature type="region of interest" description="Disordered" evidence="7">
    <location>
        <begin position="485"/>
        <end position="510"/>
    </location>
</feature>
<feature type="transmembrane region" description="Helical" evidence="6">
    <location>
        <begin position="148"/>
        <end position="170"/>
    </location>
</feature>
<protein>
    <recommendedName>
        <fullName evidence="6">Amino acid transporter</fullName>
    </recommendedName>
</protein>
<evidence type="ECO:0000313" key="9">
    <source>
        <dbReference type="EnsemblFungi" id="MAPG_09150T0"/>
    </source>
</evidence>
<feature type="compositionally biased region" description="Polar residues" evidence="7">
    <location>
        <begin position="29"/>
        <end position="45"/>
    </location>
</feature>
<feature type="transmembrane region" description="Helical" evidence="6">
    <location>
        <begin position="71"/>
        <end position="92"/>
    </location>
</feature>
<dbReference type="GO" id="GO:0015175">
    <property type="term" value="F:neutral L-amino acid transmembrane transporter activity"/>
    <property type="evidence" value="ECO:0007669"/>
    <property type="project" value="TreeGrafter"/>
</dbReference>
<feature type="transmembrane region" description="Helical" evidence="6">
    <location>
        <begin position="425"/>
        <end position="452"/>
    </location>
</feature>